<accession>A0A2G9UW63</accession>
<dbReference type="Proteomes" id="UP000230423">
    <property type="component" value="Unassembled WGS sequence"/>
</dbReference>
<dbReference type="OrthoDB" id="270651at2759"/>
<reference evidence="1 2" key="1">
    <citation type="submission" date="2015-09" db="EMBL/GenBank/DDBJ databases">
        <title>Draft genome of the parasitic nematode Teladorsagia circumcincta isolate WARC Sus (inbred).</title>
        <authorList>
            <person name="Mitreva M."/>
        </authorList>
    </citation>
    <scope>NUCLEOTIDE SEQUENCE [LARGE SCALE GENOMIC DNA]</scope>
    <source>
        <strain evidence="1 2">S</strain>
    </source>
</reference>
<protein>
    <submittedName>
        <fullName evidence="1">Uncharacterized protein</fullName>
    </submittedName>
</protein>
<organism evidence="1 2">
    <name type="scientific">Teladorsagia circumcincta</name>
    <name type="common">Brown stomach worm</name>
    <name type="synonym">Ostertagia circumcincta</name>
    <dbReference type="NCBI Taxonomy" id="45464"/>
    <lineage>
        <taxon>Eukaryota</taxon>
        <taxon>Metazoa</taxon>
        <taxon>Ecdysozoa</taxon>
        <taxon>Nematoda</taxon>
        <taxon>Chromadorea</taxon>
        <taxon>Rhabditida</taxon>
        <taxon>Rhabditina</taxon>
        <taxon>Rhabditomorpha</taxon>
        <taxon>Strongyloidea</taxon>
        <taxon>Trichostrongylidae</taxon>
        <taxon>Teladorsagia</taxon>
    </lineage>
</organism>
<sequence length="76" mass="8891">MDPTFGDVMARHCTLTCKRCDDVEFEDEYGDNFNVDYEHYSDVITFDNTGLRKPNVEKKEEPKAPLEVLHICFPNF</sequence>
<evidence type="ECO:0000313" key="1">
    <source>
        <dbReference type="EMBL" id="PIO74499.1"/>
    </source>
</evidence>
<dbReference type="AlphaFoldDB" id="A0A2G9UW63"/>
<keyword evidence="2" id="KW-1185">Reference proteome</keyword>
<gene>
    <name evidence="1" type="ORF">TELCIR_03495</name>
</gene>
<dbReference type="EMBL" id="KZ345267">
    <property type="protein sequence ID" value="PIO74499.1"/>
    <property type="molecule type" value="Genomic_DNA"/>
</dbReference>
<evidence type="ECO:0000313" key="2">
    <source>
        <dbReference type="Proteomes" id="UP000230423"/>
    </source>
</evidence>
<proteinExistence type="predicted"/>
<name>A0A2G9UW63_TELCI</name>